<protein>
    <submittedName>
        <fullName evidence="1">RCG48371</fullName>
    </submittedName>
</protein>
<proteinExistence type="predicted"/>
<accession>A6I095</accession>
<sequence>MLINTLLELVLAGLSVMLWSKEGALTSLRN</sequence>
<reference evidence="2" key="1">
    <citation type="submission" date="2005-09" db="EMBL/GenBank/DDBJ databases">
        <authorList>
            <person name="Mural R.J."/>
            <person name="Li P.W."/>
            <person name="Adams M.D."/>
            <person name="Amanatides P.G."/>
            <person name="Baden-Tillson H."/>
            <person name="Barnstead M."/>
            <person name="Chin S.H."/>
            <person name="Dew I."/>
            <person name="Evans C.A."/>
            <person name="Ferriera S."/>
            <person name="Flanigan M."/>
            <person name="Fosler C."/>
            <person name="Glodek A."/>
            <person name="Gu Z."/>
            <person name="Holt R.A."/>
            <person name="Jennings D."/>
            <person name="Kraft C.L."/>
            <person name="Lu F."/>
            <person name="Nguyen T."/>
            <person name="Nusskern D.R."/>
            <person name="Pfannkoch C.M."/>
            <person name="Sitter C."/>
            <person name="Sutton G.G."/>
            <person name="Venter J.C."/>
            <person name="Wang Z."/>
            <person name="Woodage T."/>
            <person name="Zheng X.H."/>
            <person name="Zhong F."/>
        </authorList>
    </citation>
    <scope>NUCLEOTIDE SEQUENCE [LARGE SCALE GENOMIC DNA]</scope>
    <source>
        <strain>BN</strain>
        <strain evidence="2">Sprague-Dawley</strain>
    </source>
</reference>
<organism evidence="1 2">
    <name type="scientific">Rattus norvegicus</name>
    <name type="common">Rat</name>
    <dbReference type="NCBI Taxonomy" id="10116"/>
    <lineage>
        <taxon>Eukaryota</taxon>
        <taxon>Metazoa</taxon>
        <taxon>Chordata</taxon>
        <taxon>Craniata</taxon>
        <taxon>Vertebrata</taxon>
        <taxon>Euteleostomi</taxon>
        <taxon>Mammalia</taxon>
        <taxon>Eutheria</taxon>
        <taxon>Euarchontoglires</taxon>
        <taxon>Glires</taxon>
        <taxon>Rodentia</taxon>
        <taxon>Myomorpha</taxon>
        <taxon>Muroidea</taxon>
        <taxon>Muridae</taxon>
        <taxon>Murinae</taxon>
        <taxon>Rattus</taxon>
    </lineage>
</organism>
<evidence type="ECO:0000313" key="2">
    <source>
        <dbReference type="Proteomes" id="UP000234681"/>
    </source>
</evidence>
<name>A6I095_RAT</name>
<dbReference type="AlphaFoldDB" id="A6I095"/>
<dbReference type="EMBL" id="CH473953">
    <property type="protein sequence ID" value="EDM12876.1"/>
    <property type="molecule type" value="Genomic_DNA"/>
</dbReference>
<gene>
    <name evidence="1" type="ORF">rCG_48371</name>
</gene>
<dbReference type="Proteomes" id="UP000234681">
    <property type="component" value="Chromosome 1"/>
</dbReference>
<evidence type="ECO:0000313" key="1">
    <source>
        <dbReference type="EMBL" id="EDM12876.1"/>
    </source>
</evidence>